<dbReference type="RefSeq" id="WP_002338155.1">
    <property type="nucleotide sequence ID" value="NZ_KY290886.1"/>
</dbReference>
<organism evidence="2">
    <name type="scientific">Enterococcus faecalis</name>
    <name type="common">Streptococcus faecalis</name>
    <dbReference type="NCBI Taxonomy" id="1351"/>
    <lineage>
        <taxon>Bacteria</taxon>
        <taxon>Bacillati</taxon>
        <taxon>Bacillota</taxon>
        <taxon>Bacilli</taxon>
        <taxon>Lactobacillales</taxon>
        <taxon>Enterococcaceae</taxon>
        <taxon>Enterococcus</taxon>
    </lineage>
</organism>
<feature type="transmembrane region" description="Helical" evidence="1">
    <location>
        <begin position="63"/>
        <end position="80"/>
    </location>
</feature>
<keyword evidence="1" id="KW-1133">Transmembrane helix</keyword>
<protein>
    <submittedName>
        <fullName evidence="2">Uncharacterized protein</fullName>
    </submittedName>
</protein>
<feature type="transmembrane region" description="Helical" evidence="1">
    <location>
        <begin position="40"/>
        <end position="57"/>
    </location>
</feature>
<dbReference type="EMBL" id="KY290886">
    <property type="protein sequence ID" value="ARQ19174.1"/>
    <property type="molecule type" value="Genomic_DNA"/>
</dbReference>
<dbReference type="AlphaFoldDB" id="A0A2H4HIB4"/>
<name>A0A2H4HIB4_ENTFL</name>
<keyword evidence="1" id="KW-0812">Transmembrane</keyword>
<keyword evidence="1" id="KW-0472">Membrane</keyword>
<evidence type="ECO:0000313" key="2">
    <source>
        <dbReference type="EMBL" id="ARQ19174.1"/>
    </source>
</evidence>
<geneLocation type="plasmid" evidence="2">
    <name>pJH-T4</name>
</geneLocation>
<accession>A0A2H4HIB4</accession>
<sequence length="87" mass="9876">MIDFRTVMDKLSNGDFRVLIELYLNVTSTVKEFLYSNPKIALVLVAVLIVFAVISFIKKMIPLLIIGAVLILGLYFPEVLDQIKNIF</sequence>
<keyword evidence="2" id="KW-0614">Plasmid</keyword>
<proteinExistence type="predicted"/>
<evidence type="ECO:0000256" key="1">
    <source>
        <dbReference type="SAM" id="Phobius"/>
    </source>
</evidence>
<reference evidence="2" key="1">
    <citation type="submission" date="2016-12" db="EMBL/GenBank/DDBJ databases">
        <title>Genetic characterization of cointegrate plasmids responsible for the mobilization of pRUM-like and pLAG, via pHTbeta, from Enterococcus faecium to E. faecalis.</title>
        <authorList>
            <person name="Di Sante L."/>
            <person name="Morroni G."/>
            <person name="Vignaroli C."/>
            <person name="Brenciani A."/>
        </authorList>
    </citation>
    <scope>NUCLEOTIDE SEQUENCE</scope>
    <source>
        <strain evidence="2">Transconjugant T4</strain>
        <plasmid evidence="2">pJH-T4</plasmid>
    </source>
</reference>